<keyword evidence="2" id="KW-1185">Reference proteome</keyword>
<gene>
    <name evidence="1" type="ORF">F1609_21615</name>
</gene>
<dbReference type="EMBL" id="VVIW01000014">
    <property type="protein sequence ID" value="NHZ42750.1"/>
    <property type="molecule type" value="Genomic_DNA"/>
</dbReference>
<dbReference type="Proteomes" id="UP000819052">
    <property type="component" value="Unassembled WGS sequence"/>
</dbReference>
<protein>
    <submittedName>
        <fullName evidence="1">Uncharacterized protein</fullName>
    </submittedName>
</protein>
<organism evidence="1 2">
    <name type="scientific">Massilia aquatica</name>
    <dbReference type="NCBI Taxonomy" id="2609000"/>
    <lineage>
        <taxon>Bacteria</taxon>
        <taxon>Pseudomonadati</taxon>
        <taxon>Pseudomonadota</taxon>
        <taxon>Betaproteobacteria</taxon>
        <taxon>Burkholderiales</taxon>
        <taxon>Oxalobacteraceae</taxon>
        <taxon>Telluria group</taxon>
        <taxon>Massilia</taxon>
    </lineage>
</organism>
<comment type="caution">
    <text evidence="1">The sequence shown here is derived from an EMBL/GenBank/DDBJ whole genome shotgun (WGS) entry which is preliminary data.</text>
</comment>
<evidence type="ECO:0000313" key="1">
    <source>
        <dbReference type="EMBL" id="NHZ42750.1"/>
    </source>
</evidence>
<evidence type="ECO:0000313" key="2">
    <source>
        <dbReference type="Proteomes" id="UP000819052"/>
    </source>
</evidence>
<accession>A0ABX0MEA2</accession>
<proteinExistence type="predicted"/>
<sequence length="192" mass="21517">MKIDIFGWINTGELAGIVPGDQKDTIRKKWGDPMGWASTSDSAEIQDCMNADIWSHGVWTTFYEGNILDGISCCFENLDQVGWHFDVSEIDPLLFRNVGETEKILTQQDIQYIIVPKTFHLQNSNTGEVVERKRRLAAPVIMAGKKLTTRIIFTPGGGVGLITNPVGLRRQVVGFSRLDSDNYVFIPERRGS</sequence>
<reference evidence="1 2" key="1">
    <citation type="submission" date="2019-09" db="EMBL/GenBank/DDBJ databases">
        <title>Taxonomy of Antarctic Massilia spp.: description of Massilia rubra sp. nov., Massilia aquatica sp. nov., Massilia mucilaginosa sp. nov., Massilia frigida sp. nov. isolated from streams, lakes and regoliths.</title>
        <authorList>
            <person name="Holochova P."/>
            <person name="Sedlacek I."/>
            <person name="Kralova S."/>
            <person name="Maslanova I."/>
            <person name="Busse H.-J."/>
            <person name="Stankova E."/>
            <person name="Vrbovska V."/>
            <person name="Kovarovic V."/>
            <person name="Bartak M."/>
            <person name="Svec P."/>
            <person name="Pantucek R."/>
        </authorList>
    </citation>
    <scope>NUCLEOTIDE SEQUENCE [LARGE SCALE GENOMIC DNA]</scope>
    <source>
        <strain evidence="1 2">CCM 8693</strain>
    </source>
</reference>
<name>A0ABX0MEA2_9BURK</name>
<dbReference type="RefSeq" id="WP_167078739.1">
    <property type="nucleotide sequence ID" value="NZ_VVIW01000014.1"/>
</dbReference>